<feature type="compositionally biased region" description="Polar residues" evidence="2">
    <location>
        <begin position="878"/>
        <end position="892"/>
    </location>
</feature>
<feature type="compositionally biased region" description="Low complexity" evidence="2">
    <location>
        <begin position="686"/>
        <end position="697"/>
    </location>
</feature>
<feature type="domain" description="C2H2-type" evidence="3">
    <location>
        <begin position="225"/>
        <end position="253"/>
    </location>
</feature>
<protein>
    <submittedName>
        <fullName evidence="6">C2H2-type domain-containing protein</fullName>
    </submittedName>
</protein>
<keyword evidence="1" id="KW-0862">Zinc</keyword>
<dbReference type="InterPro" id="IPR011011">
    <property type="entry name" value="Znf_FYVE_PHD"/>
</dbReference>
<keyword evidence="1" id="KW-0863">Zinc-finger</keyword>
<dbReference type="CDD" id="cd15489">
    <property type="entry name" value="PHD_SF"/>
    <property type="match status" value="1"/>
</dbReference>
<name>A0A158QCT8_HYMDI</name>
<reference evidence="6" key="1">
    <citation type="submission" date="2016-04" db="UniProtKB">
        <authorList>
            <consortium name="WormBaseParasite"/>
        </authorList>
    </citation>
    <scope>IDENTIFICATION</scope>
</reference>
<proteinExistence type="predicted"/>
<dbReference type="WBParaSite" id="HDID_0000194101-mRNA-1">
    <property type="protein sequence ID" value="HDID_0000194101-mRNA-1"/>
    <property type="gene ID" value="HDID_0000194101"/>
</dbReference>
<dbReference type="OrthoDB" id="161570at2759"/>
<evidence type="ECO:0000256" key="1">
    <source>
        <dbReference type="PROSITE-ProRule" id="PRU00042"/>
    </source>
</evidence>
<organism evidence="6">
    <name type="scientific">Hymenolepis diminuta</name>
    <name type="common">Rat tapeworm</name>
    <dbReference type="NCBI Taxonomy" id="6216"/>
    <lineage>
        <taxon>Eukaryota</taxon>
        <taxon>Metazoa</taxon>
        <taxon>Spiralia</taxon>
        <taxon>Lophotrochozoa</taxon>
        <taxon>Platyhelminthes</taxon>
        <taxon>Cestoda</taxon>
        <taxon>Eucestoda</taxon>
        <taxon>Cyclophyllidea</taxon>
        <taxon>Hymenolepididae</taxon>
        <taxon>Hymenolepis</taxon>
    </lineage>
</organism>
<feature type="compositionally biased region" description="Basic and acidic residues" evidence="2">
    <location>
        <begin position="897"/>
        <end position="917"/>
    </location>
</feature>
<feature type="region of interest" description="Disordered" evidence="2">
    <location>
        <begin position="121"/>
        <end position="189"/>
    </location>
</feature>
<dbReference type="EMBL" id="UYSG01000417">
    <property type="protein sequence ID" value="VDL19403.1"/>
    <property type="molecule type" value="Genomic_DNA"/>
</dbReference>
<accession>A0A158QCT8</accession>
<feature type="compositionally biased region" description="Basic residues" evidence="2">
    <location>
        <begin position="757"/>
        <end position="766"/>
    </location>
</feature>
<reference evidence="4 5" key="2">
    <citation type="submission" date="2018-11" db="EMBL/GenBank/DDBJ databases">
        <authorList>
            <consortium name="Pathogen Informatics"/>
        </authorList>
    </citation>
    <scope>NUCLEOTIDE SEQUENCE [LARGE SCALE GENOMIC DNA]</scope>
</reference>
<dbReference type="SUPFAM" id="SSF57903">
    <property type="entry name" value="FYVE/PHD zinc finger"/>
    <property type="match status" value="1"/>
</dbReference>
<feature type="compositionally biased region" description="Polar residues" evidence="2">
    <location>
        <begin position="149"/>
        <end position="168"/>
    </location>
</feature>
<feature type="compositionally biased region" description="Polar residues" evidence="2">
    <location>
        <begin position="554"/>
        <end position="571"/>
    </location>
</feature>
<feature type="region of interest" description="Disordered" evidence="2">
    <location>
        <begin position="249"/>
        <end position="280"/>
    </location>
</feature>
<feature type="region of interest" description="Disordered" evidence="2">
    <location>
        <begin position="752"/>
        <end position="782"/>
    </location>
</feature>
<dbReference type="STRING" id="6216.A0A158QCT8"/>
<feature type="region of interest" description="Disordered" evidence="2">
    <location>
        <begin position="476"/>
        <end position="498"/>
    </location>
</feature>
<gene>
    <name evidence="4" type="ORF">HDID_LOCUS1942</name>
</gene>
<evidence type="ECO:0000256" key="2">
    <source>
        <dbReference type="SAM" id="MobiDB-lite"/>
    </source>
</evidence>
<evidence type="ECO:0000313" key="6">
    <source>
        <dbReference type="WBParaSite" id="HDID_0000194101-mRNA-1"/>
    </source>
</evidence>
<sequence>MESQIRTRGSTKIEKEKSPETIFKKGKYVMAKWKNNVDYLAQVLDYRKNLEGDLLFHIVFIWDDIAEWHSASNLKLATDEQVKEILEEIKQIKAAAKDSHKKSSAEFQSVADEHDMIYDPNHTQFQEACRKRRERQRRSLSSEIESAQIEVQTQKSPIQSNNLVASGSKQTPTRKPPPVTKPLATPTANKKPVVLAKPVASAKPVVPLADQSISIPSAKAPPQSFQCQYCPRTLRKQDLLESHIFNYHSDKIKSNPPHTEVPPSASRKRKQEPELAPEPQPILEGNLKECLMYCKTCKTSGSVTELEANIIQCKVCRVWSHRKCTECFNEPSWICTFCRREPSVSGLTDWTNAPENFQASGPTRPGDVNLDEISKEIDGLLHWLKKLKLLVNSGRRIVLRIKRQNSGYGGNGAGNVQLSQNRSVDSELSIDLLYSGSHTEEQFGTLDSPDISRLLANIPTNLPDLTITDDLLNVVQPPSSSQSQHGVSSSNATSNISSAFDTPTKSLINSLFQSMAPVDGGNSASPTAGCHYDLDTSNLKEADLQRAVPMDATTPMTSSNNVSPYFTTPVKTTPRRAANSGATGDIEAATSLIGFSETSISGSIVGRNAPSAPSSQGWSFPLFHFPLPTPDTLYNILLQDFELESLNREVLIPLGQMIGLIECRLEFLDGKIGEALGGDDDDADSGSESQGSIPSSPLQGRAMSETAVSHEQTFEGKTTDNVNNSLQIDAPKEVIVNSAEIEVYENPEKSESSYSVCKRRKRRRKRPTTDSLEMAEKGDNTTSEVELVQGGFHSAFHGVVYDEEGNPKEITLRQNNMNTYDNVVKYWYSTLDWIDKAAIELRQTGKDEEYYEDGQIEEDEHDYNENADATERAREQATDGNLNEAYQKSENTTGDEDFQRTNKETNAESLTEVKENDDTQGNITILNDEERSSADNQQVFTRI</sequence>
<dbReference type="InterPro" id="IPR013087">
    <property type="entry name" value="Znf_C2H2_type"/>
</dbReference>
<dbReference type="PROSITE" id="PS50157">
    <property type="entry name" value="ZINC_FINGER_C2H2_2"/>
    <property type="match status" value="1"/>
</dbReference>
<feature type="region of interest" description="Disordered" evidence="2">
    <location>
        <begin position="552"/>
        <end position="583"/>
    </location>
</feature>
<dbReference type="PROSITE" id="PS00028">
    <property type="entry name" value="ZINC_FINGER_C2H2_1"/>
    <property type="match status" value="1"/>
</dbReference>
<dbReference type="AlphaFoldDB" id="A0A158QCT8"/>
<evidence type="ECO:0000313" key="5">
    <source>
        <dbReference type="Proteomes" id="UP000274504"/>
    </source>
</evidence>
<evidence type="ECO:0000313" key="4">
    <source>
        <dbReference type="EMBL" id="VDL19403.1"/>
    </source>
</evidence>
<feature type="region of interest" description="Disordered" evidence="2">
    <location>
        <begin position="676"/>
        <end position="726"/>
    </location>
</feature>
<dbReference type="Proteomes" id="UP000274504">
    <property type="component" value="Unassembled WGS sequence"/>
</dbReference>
<feature type="region of interest" description="Disordered" evidence="2">
    <location>
        <begin position="855"/>
        <end position="920"/>
    </location>
</feature>
<dbReference type="GO" id="GO:0008270">
    <property type="term" value="F:zinc ion binding"/>
    <property type="evidence" value="ECO:0007669"/>
    <property type="project" value="UniProtKB-KW"/>
</dbReference>
<evidence type="ECO:0000259" key="3">
    <source>
        <dbReference type="PROSITE" id="PS50157"/>
    </source>
</evidence>
<keyword evidence="1" id="KW-0479">Metal-binding</keyword>